<evidence type="ECO:0000256" key="1">
    <source>
        <dbReference type="SAM" id="MobiDB-lite"/>
    </source>
</evidence>
<reference evidence="2" key="1">
    <citation type="submission" date="2020-02" db="EMBL/GenBank/DDBJ databases">
        <authorList>
            <person name="Meier V. D."/>
        </authorList>
    </citation>
    <scope>NUCLEOTIDE SEQUENCE</scope>
    <source>
        <strain evidence="2">AVDCRST_MAG08</strain>
    </source>
</reference>
<sequence>AAPLLSAARRRPPRCRARSRVRGGTMRGGGGRRGPVPARGSAARPCAPLARPSTSRIGRRGARSPGRGPLADTVRGRGRGFVRNRRRPRRRTRPPPRGSRRHRARHRGSAVERAGGRRFRRATPQPRPCLGGEGGAGERRAGADADRPATPRPHPGGGGRRRHPAARGAAHRRREV</sequence>
<feature type="compositionally biased region" description="Basic residues" evidence="1">
    <location>
        <begin position="8"/>
        <end position="21"/>
    </location>
</feature>
<feature type="compositionally biased region" description="Basic residues" evidence="1">
    <location>
        <begin position="159"/>
        <end position="176"/>
    </location>
</feature>
<feature type="compositionally biased region" description="Basic and acidic residues" evidence="1">
    <location>
        <begin position="136"/>
        <end position="149"/>
    </location>
</feature>
<feature type="non-terminal residue" evidence="2">
    <location>
        <position position="176"/>
    </location>
</feature>
<dbReference type="AlphaFoldDB" id="A0A6J4IDX7"/>
<organism evidence="2">
    <name type="scientific">uncultured Acetobacteraceae bacterium</name>
    <dbReference type="NCBI Taxonomy" id="169975"/>
    <lineage>
        <taxon>Bacteria</taxon>
        <taxon>Pseudomonadati</taxon>
        <taxon>Pseudomonadota</taxon>
        <taxon>Alphaproteobacteria</taxon>
        <taxon>Acetobacterales</taxon>
        <taxon>Acetobacteraceae</taxon>
        <taxon>environmental samples</taxon>
    </lineage>
</organism>
<feature type="region of interest" description="Disordered" evidence="1">
    <location>
        <begin position="1"/>
        <end position="176"/>
    </location>
</feature>
<protein>
    <submittedName>
        <fullName evidence="2">Uncharacterized protein</fullName>
    </submittedName>
</protein>
<name>A0A6J4IDX7_9PROT</name>
<feature type="non-terminal residue" evidence="2">
    <location>
        <position position="1"/>
    </location>
</feature>
<accession>A0A6J4IDX7</accession>
<feature type="compositionally biased region" description="Low complexity" evidence="1">
    <location>
        <begin position="34"/>
        <end position="45"/>
    </location>
</feature>
<evidence type="ECO:0000313" key="2">
    <source>
        <dbReference type="EMBL" id="CAA9249495.1"/>
    </source>
</evidence>
<proteinExistence type="predicted"/>
<gene>
    <name evidence="2" type="ORF">AVDCRST_MAG08-2040</name>
</gene>
<dbReference type="EMBL" id="CADCTG010000166">
    <property type="protein sequence ID" value="CAA9249495.1"/>
    <property type="molecule type" value="Genomic_DNA"/>
</dbReference>
<feature type="compositionally biased region" description="Basic residues" evidence="1">
    <location>
        <begin position="76"/>
        <end position="108"/>
    </location>
</feature>